<reference evidence="2" key="1">
    <citation type="submission" date="2023-08" db="EMBL/GenBank/DDBJ databases">
        <title>Nitrogen cycling bacteria in agricultural field soils.</title>
        <authorList>
            <person name="Jang J."/>
        </authorList>
    </citation>
    <scope>NUCLEOTIDE SEQUENCE</scope>
    <source>
        <strain evidence="2">PS3-36</strain>
    </source>
</reference>
<name>A0AA90TWL0_9BACI</name>
<organism evidence="2 3">
    <name type="scientific">Bacillus salipaludis</name>
    <dbReference type="NCBI Taxonomy" id="2547811"/>
    <lineage>
        <taxon>Bacteria</taxon>
        <taxon>Bacillati</taxon>
        <taxon>Bacillota</taxon>
        <taxon>Bacilli</taxon>
        <taxon>Bacillales</taxon>
        <taxon>Bacillaceae</taxon>
        <taxon>Bacillus</taxon>
    </lineage>
</organism>
<protein>
    <submittedName>
        <fullName evidence="2">Uncharacterized protein</fullName>
    </submittedName>
</protein>
<sequence length="153" mass="17808">MKKIAVFLLFFILSTMVMPKDSEANVLENLPRTLETKQWKVTVGKPDHSDQKLNKSIRPALYNVYSLDIKNIGNENIELVRVEGYKNLPKSASTFYELFTVENDEDKLLEPSFHHSNFPLDIKATALMVSVTWKHKNSDQRKFKEQFIFQLSK</sequence>
<evidence type="ECO:0000313" key="2">
    <source>
        <dbReference type="EMBL" id="MDQ6600829.1"/>
    </source>
</evidence>
<dbReference type="RefSeq" id="WP_308914462.1">
    <property type="nucleotide sequence ID" value="NZ_JAVGVR010000002.1"/>
</dbReference>
<dbReference type="Proteomes" id="UP001178888">
    <property type="component" value="Unassembled WGS sequence"/>
</dbReference>
<accession>A0AA90TWL0</accession>
<dbReference type="EMBL" id="JAVGVR010000002">
    <property type="protein sequence ID" value="MDQ6600829.1"/>
    <property type="molecule type" value="Genomic_DNA"/>
</dbReference>
<evidence type="ECO:0000256" key="1">
    <source>
        <dbReference type="SAM" id="SignalP"/>
    </source>
</evidence>
<evidence type="ECO:0000313" key="3">
    <source>
        <dbReference type="Proteomes" id="UP001178888"/>
    </source>
</evidence>
<comment type="caution">
    <text evidence="2">The sequence shown here is derived from an EMBL/GenBank/DDBJ whole genome shotgun (WGS) entry which is preliminary data.</text>
</comment>
<keyword evidence="1" id="KW-0732">Signal</keyword>
<dbReference type="AlphaFoldDB" id="A0AA90TWL0"/>
<feature type="signal peptide" evidence="1">
    <location>
        <begin position="1"/>
        <end position="19"/>
    </location>
</feature>
<proteinExistence type="predicted"/>
<feature type="chain" id="PRO_5041656735" evidence="1">
    <location>
        <begin position="20"/>
        <end position="153"/>
    </location>
</feature>
<keyword evidence="3" id="KW-1185">Reference proteome</keyword>
<gene>
    <name evidence="2" type="ORF">RCG21_31915</name>
</gene>